<dbReference type="Pfam" id="PF01494">
    <property type="entry name" value="FAD_binding_3"/>
    <property type="match status" value="1"/>
</dbReference>
<dbReference type="PANTHER" id="PTHR43747">
    <property type="entry name" value="FAD-BINDING PROTEIN"/>
    <property type="match status" value="1"/>
</dbReference>
<sequence length="355" mass="40138">MRTEHTQIVIIGAGIGGCIAALALAKHYHVTLIDNHEQPPEKVGECLPPAARRILKLLDIQSLLDDGPHLVSQGMLSYWGSPQPTVMDNLRNPDGLGWHLDRPHFERQLRTQAQLRGVQCLWPATLKESVYHDHKWHLQISAQQYALLTADIVIDATGRHCVFARKQNMKRKQLDKLMSIWLTGQFKVTKNMALISSTDNGWWYSAPLPTGGSSANISIGQSRIVSWQLDPEHLQKHQDSQWFLNQAKRVNGFGTLIKQLIERSEQLHGIVAANTSRLEHFYGQQWFAIGDAAMSFDPLSSQGMFNAMASAMQLSDLLIQNGLVSTQTALQYQQQMESVWEQYLHHKNVYYAQVS</sequence>
<dbReference type="InterPro" id="IPR050816">
    <property type="entry name" value="Flavin-dep_Halogenase_NPB"/>
</dbReference>
<keyword evidence="1" id="KW-1133">Transmembrane helix</keyword>
<dbReference type="Proteomes" id="UP000586305">
    <property type="component" value="Unassembled WGS sequence"/>
</dbReference>
<dbReference type="InterPro" id="IPR036188">
    <property type="entry name" value="FAD/NAD-bd_sf"/>
</dbReference>
<feature type="domain" description="FAD-binding" evidence="2">
    <location>
        <begin position="6"/>
        <end position="320"/>
    </location>
</feature>
<protein>
    <submittedName>
        <fullName evidence="3">NAD(P)-binding protein</fullName>
    </submittedName>
</protein>
<keyword evidence="1" id="KW-0472">Membrane</keyword>
<evidence type="ECO:0000259" key="2">
    <source>
        <dbReference type="Pfam" id="PF01494"/>
    </source>
</evidence>
<dbReference type="GO" id="GO:0071949">
    <property type="term" value="F:FAD binding"/>
    <property type="evidence" value="ECO:0007669"/>
    <property type="project" value="InterPro"/>
</dbReference>
<dbReference type="PANTHER" id="PTHR43747:SF1">
    <property type="entry name" value="SLR1998 PROTEIN"/>
    <property type="match status" value="1"/>
</dbReference>
<name>A0A849V9G5_9GAMM</name>
<dbReference type="EMBL" id="JABBPG010000002">
    <property type="protein sequence ID" value="NOU49876.1"/>
    <property type="molecule type" value="Genomic_DNA"/>
</dbReference>
<dbReference type="PRINTS" id="PR00420">
    <property type="entry name" value="RNGMNOXGNASE"/>
</dbReference>
<evidence type="ECO:0000313" key="3">
    <source>
        <dbReference type="EMBL" id="NOU49876.1"/>
    </source>
</evidence>
<evidence type="ECO:0000313" key="4">
    <source>
        <dbReference type="Proteomes" id="UP000586305"/>
    </source>
</evidence>
<keyword evidence="1" id="KW-0812">Transmembrane</keyword>
<proteinExistence type="predicted"/>
<evidence type="ECO:0000256" key="1">
    <source>
        <dbReference type="SAM" id="Phobius"/>
    </source>
</evidence>
<gene>
    <name evidence="3" type="ORF">HG263_04915</name>
</gene>
<dbReference type="SUPFAM" id="SSF51905">
    <property type="entry name" value="FAD/NAD(P)-binding domain"/>
    <property type="match status" value="1"/>
</dbReference>
<dbReference type="Gene3D" id="3.30.9.100">
    <property type="match status" value="1"/>
</dbReference>
<reference evidence="3 4" key="1">
    <citation type="submission" date="2020-04" db="EMBL/GenBank/DDBJ databases">
        <title>Pseudoalteromonas caenipelagi sp. nov., isolated from a tidal flat.</title>
        <authorList>
            <person name="Park S."/>
            <person name="Yoon J.-H."/>
        </authorList>
    </citation>
    <scope>NUCLEOTIDE SEQUENCE [LARGE SCALE GENOMIC DNA]</scope>
    <source>
        <strain evidence="3 4">JBTF-M23</strain>
    </source>
</reference>
<dbReference type="RefSeq" id="WP_171624966.1">
    <property type="nucleotide sequence ID" value="NZ_JABBPG010000002.1"/>
</dbReference>
<keyword evidence="4" id="KW-1185">Reference proteome</keyword>
<accession>A0A849V9G5</accession>
<dbReference type="InterPro" id="IPR002938">
    <property type="entry name" value="FAD-bd"/>
</dbReference>
<dbReference type="Gene3D" id="3.50.50.60">
    <property type="entry name" value="FAD/NAD(P)-binding domain"/>
    <property type="match status" value="1"/>
</dbReference>
<dbReference type="PROSITE" id="PS51257">
    <property type="entry name" value="PROKAR_LIPOPROTEIN"/>
    <property type="match status" value="1"/>
</dbReference>
<feature type="transmembrane region" description="Helical" evidence="1">
    <location>
        <begin position="6"/>
        <end position="25"/>
    </location>
</feature>
<comment type="caution">
    <text evidence="3">The sequence shown here is derived from an EMBL/GenBank/DDBJ whole genome shotgun (WGS) entry which is preliminary data.</text>
</comment>
<dbReference type="AlphaFoldDB" id="A0A849V9G5"/>
<organism evidence="3 4">
    <name type="scientific">Pseudoalteromonas caenipelagi</name>
    <dbReference type="NCBI Taxonomy" id="2726988"/>
    <lineage>
        <taxon>Bacteria</taxon>
        <taxon>Pseudomonadati</taxon>
        <taxon>Pseudomonadota</taxon>
        <taxon>Gammaproteobacteria</taxon>
        <taxon>Alteromonadales</taxon>
        <taxon>Pseudoalteromonadaceae</taxon>
        <taxon>Pseudoalteromonas</taxon>
    </lineage>
</organism>